<dbReference type="Gene3D" id="3.40.50.9200">
    <property type="entry name" value="Hypothetical protein MTH538"/>
    <property type="match status" value="1"/>
</dbReference>
<reference evidence="2" key="2">
    <citation type="submission" date="2021-04" db="EMBL/GenBank/DDBJ databases">
        <title>Isolation and characterization of a novel species of the genus Sulfurimonas.</title>
        <authorList>
            <person name="Fukui M."/>
        </authorList>
    </citation>
    <scope>NUCLEOTIDE SEQUENCE</scope>
    <source>
        <strain evidence="2">H1576</strain>
    </source>
</reference>
<accession>A0A975B2D8</accession>
<gene>
    <name evidence="2" type="ORF">GJV85_12310</name>
</gene>
<reference evidence="2" key="1">
    <citation type="submission" date="2019-11" db="EMBL/GenBank/DDBJ databases">
        <authorList>
            <person name="Kojima H."/>
        </authorList>
    </citation>
    <scope>NUCLEOTIDE SEQUENCE</scope>
    <source>
        <strain evidence="2">H1576</strain>
    </source>
</reference>
<dbReference type="KEGG" id="saqt:GJV85_12310"/>
<evidence type="ECO:0000259" key="1">
    <source>
        <dbReference type="Pfam" id="PF08937"/>
    </source>
</evidence>
<proteinExistence type="predicted"/>
<evidence type="ECO:0000313" key="2">
    <source>
        <dbReference type="EMBL" id="QSZ42858.1"/>
    </source>
</evidence>
<dbReference type="Proteomes" id="UP000671852">
    <property type="component" value="Chromosome"/>
</dbReference>
<dbReference type="RefSeq" id="WP_207561670.1">
    <property type="nucleotide sequence ID" value="NZ_CP046072.1"/>
</dbReference>
<dbReference type="AlphaFoldDB" id="A0A975B2D8"/>
<protein>
    <submittedName>
        <fullName evidence="2">TIR domain-containing protein</fullName>
    </submittedName>
</protein>
<dbReference type="SUPFAM" id="SSF52206">
    <property type="entry name" value="Hypothetical protein MTH538"/>
    <property type="match status" value="1"/>
</dbReference>
<name>A0A975B2D8_9BACT</name>
<dbReference type="InterPro" id="IPR036490">
    <property type="entry name" value="ThsB_TIR-like_sf"/>
</dbReference>
<dbReference type="EMBL" id="CP046072">
    <property type="protein sequence ID" value="QSZ42858.1"/>
    <property type="molecule type" value="Genomic_DNA"/>
</dbReference>
<organism evidence="2 3">
    <name type="scientific">Sulfurimonas aquatica</name>
    <dbReference type="NCBI Taxonomy" id="2672570"/>
    <lineage>
        <taxon>Bacteria</taxon>
        <taxon>Pseudomonadati</taxon>
        <taxon>Campylobacterota</taxon>
        <taxon>Epsilonproteobacteria</taxon>
        <taxon>Campylobacterales</taxon>
        <taxon>Sulfurimonadaceae</taxon>
        <taxon>Sulfurimonas</taxon>
    </lineage>
</organism>
<sequence>MSKKYKIFMSHSWTDGDIYDGLEEIIKNEGIEFQKYSIAEEDPVHVNGTEKELASAIEKKIKESSCLVIMAGKYFTYSKWINKEIELAKVYKKPIIAIRPWTSSQTSTIVQDNSDEIIHWQAGLIANTIRKWG</sequence>
<dbReference type="Pfam" id="PF08937">
    <property type="entry name" value="ThsB_TIR"/>
    <property type="match status" value="1"/>
</dbReference>
<feature type="domain" description="Thoeris protein ThsB TIR-like" evidence="1">
    <location>
        <begin position="8"/>
        <end position="104"/>
    </location>
</feature>
<keyword evidence="3" id="KW-1185">Reference proteome</keyword>
<evidence type="ECO:0000313" key="3">
    <source>
        <dbReference type="Proteomes" id="UP000671852"/>
    </source>
</evidence>
<dbReference type="InterPro" id="IPR015032">
    <property type="entry name" value="ThsB__TIR-like_domain"/>
</dbReference>